<comment type="caution">
    <text evidence="1">The sequence shown here is derived from an EMBL/GenBank/DDBJ whole genome shotgun (WGS) entry which is preliminary data.</text>
</comment>
<dbReference type="EMBL" id="JAVRHY010000006">
    <property type="protein sequence ID" value="MDT0618649.1"/>
    <property type="molecule type" value="Genomic_DNA"/>
</dbReference>
<dbReference type="RefSeq" id="WP_311658815.1">
    <property type="nucleotide sequence ID" value="NZ_JAVRHY010000006.1"/>
</dbReference>
<dbReference type="Proteomes" id="UP001259982">
    <property type="component" value="Unassembled WGS sequence"/>
</dbReference>
<proteinExistence type="predicted"/>
<evidence type="ECO:0000313" key="1">
    <source>
        <dbReference type="EMBL" id="MDT0618649.1"/>
    </source>
</evidence>
<evidence type="ECO:0000313" key="2">
    <source>
        <dbReference type="Proteomes" id="UP001259982"/>
    </source>
</evidence>
<gene>
    <name evidence="1" type="ORF">RM531_09175</name>
</gene>
<organism evidence="1 2">
    <name type="scientific">Spectribacter acetivorans</name>
    <dbReference type="NCBI Taxonomy" id="3075603"/>
    <lineage>
        <taxon>Bacteria</taxon>
        <taxon>Pseudomonadati</taxon>
        <taxon>Pseudomonadota</taxon>
        <taxon>Gammaproteobacteria</taxon>
        <taxon>Salinisphaerales</taxon>
        <taxon>Salinisphaeraceae</taxon>
        <taxon>Spectribacter</taxon>
    </lineage>
</organism>
<name>A0ABU3B847_9GAMM</name>
<reference evidence="1 2" key="1">
    <citation type="submission" date="2023-09" db="EMBL/GenBank/DDBJ databases">
        <authorList>
            <person name="Rey-Velasco X."/>
        </authorList>
    </citation>
    <scope>NUCLEOTIDE SEQUENCE [LARGE SCALE GENOMIC DNA]</scope>
    <source>
        <strain evidence="1 2">P385</strain>
    </source>
</reference>
<protein>
    <submittedName>
        <fullName evidence="1">Uncharacterized protein</fullName>
    </submittedName>
</protein>
<sequence length="218" mass="24042">MRENTMIGAVRRWLFASGLMLASGVVVGLGDAGSPVVFEPGQAVLSKEADARLRTHLGRLQEKGKTQIEIVVEKENADIPWGWDLQAKRARHVREIATAAGFDADAAKVRYQPGTDERVLRVIGRSHGEKMLYDVRAGHLKENVARLLESHGYGDPVWVGQAACVDWRIQKDHQIVGWRSAELLSQLLAGFPVRASLHEADMTAVLAPTMDLNTRCSK</sequence>
<keyword evidence="2" id="KW-1185">Reference proteome</keyword>
<accession>A0ABU3B847</accession>